<accession>A0A0B4XQN8</accession>
<dbReference type="HOGENOM" id="CLU_2598245_0_0_6"/>
<dbReference type="AlphaFoldDB" id="A0A0B4XQN8"/>
<protein>
    <recommendedName>
        <fullName evidence="4">Lipopolysaccharide assembly protein A domain-containing protein</fullName>
    </recommendedName>
</protein>
<gene>
    <name evidence="2" type="ORF">S7S_10700</name>
</gene>
<keyword evidence="1" id="KW-0472">Membrane</keyword>
<dbReference type="Proteomes" id="UP000006764">
    <property type="component" value="Chromosome"/>
</dbReference>
<reference evidence="2 3" key="1">
    <citation type="journal article" date="2012" name="J. Bacteriol.">
        <title>Genome sequence of an alkane-degrading bacterium, Alcanivorax pacificus type strain W11-5, isolated from deep sea sediment.</title>
        <authorList>
            <person name="Lai Q."/>
            <person name="Shao Z."/>
        </authorList>
    </citation>
    <scope>NUCLEOTIDE SEQUENCE [LARGE SCALE GENOMIC DNA]</scope>
    <source>
        <strain evidence="2 3">W11-5</strain>
    </source>
</reference>
<evidence type="ECO:0000256" key="1">
    <source>
        <dbReference type="SAM" id="Phobius"/>
    </source>
</evidence>
<dbReference type="RefSeq" id="WP_008735078.1">
    <property type="nucleotide sequence ID" value="NZ_CP004387.1"/>
</dbReference>
<keyword evidence="1" id="KW-0812">Transmembrane</keyword>
<dbReference type="STRING" id="391936.S7S_10700"/>
<name>A0A0B4XQN8_9GAMM</name>
<dbReference type="KEGG" id="apac:S7S_10700"/>
<evidence type="ECO:0000313" key="3">
    <source>
        <dbReference type="Proteomes" id="UP000006764"/>
    </source>
</evidence>
<keyword evidence="3" id="KW-1185">Reference proteome</keyword>
<feature type="transmembrane region" description="Helical" evidence="1">
    <location>
        <begin position="49"/>
        <end position="72"/>
    </location>
</feature>
<keyword evidence="1" id="KW-1133">Transmembrane helix</keyword>
<evidence type="ECO:0000313" key="2">
    <source>
        <dbReference type="EMBL" id="AJD48552.1"/>
    </source>
</evidence>
<proteinExistence type="predicted"/>
<evidence type="ECO:0008006" key="4">
    <source>
        <dbReference type="Google" id="ProtNLM"/>
    </source>
</evidence>
<organism evidence="2 3">
    <name type="scientific">Isoalcanivorax pacificus W11-5</name>
    <dbReference type="NCBI Taxonomy" id="391936"/>
    <lineage>
        <taxon>Bacteria</taxon>
        <taxon>Pseudomonadati</taxon>
        <taxon>Pseudomonadota</taxon>
        <taxon>Gammaproteobacteria</taxon>
        <taxon>Oceanospirillales</taxon>
        <taxon>Alcanivoracaceae</taxon>
        <taxon>Isoalcanivorax</taxon>
    </lineage>
</organism>
<sequence>MRWLLNFLIVLLALVLFLVCLLFLLGNPQPVALELLVTAWQPEAALGQWLLLFLLVGVIAGLAAGLLLGGVLRLPRRRS</sequence>
<dbReference type="EMBL" id="CP004387">
    <property type="protein sequence ID" value="AJD48552.1"/>
    <property type="molecule type" value="Genomic_DNA"/>
</dbReference>